<dbReference type="Proteomes" id="UP000537126">
    <property type="component" value="Unassembled WGS sequence"/>
</dbReference>
<dbReference type="SMART" id="SM00228">
    <property type="entry name" value="PDZ"/>
    <property type="match status" value="1"/>
</dbReference>
<keyword evidence="3 5" id="KW-0378">Hydrolase</keyword>
<keyword evidence="8" id="KW-1185">Reference proteome</keyword>
<dbReference type="PANTHER" id="PTHR32060:SF30">
    <property type="entry name" value="CARBOXY-TERMINAL PROCESSING PROTEASE CTPA"/>
    <property type="match status" value="1"/>
</dbReference>
<dbReference type="SUPFAM" id="SSF50156">
    <property type="entry name" value="PDZ domain-like"/>
    <property type="match status" value="1"/>
</dbReference>
<dbReference type="PROSITE" id="PS50106">
    <property type="entry name" value="PDZ"/>
    <property type="match status" value="1"/>
</dbReference>
<evidence type="ECO:0000313" key="8">
    <source>
        <dbReference type="Proteomes" id="UP000537126"/>
    </source>
</evidence>
<dbReference type="AlphaFoldDB" id="A0A846MT94"/>
<name>A0A846MT94_9BACT</name>
<dbReference type="GO" id="GO:0006508">
    <property type="term" value="P:proteolysis"/>
    <property type="evidence" value="ECO:0007669"/>
    <property type="project" value="UniProtKB-KW"/>
</dbReference>
<dbReference type="Gene3D" id="3.90.226.10">
    <property type="entry name" value="2-enoyl-CoA Hydratase, Chain A, domain 1"/>
    <property type="match status" value="1"/>
</dbReference>
<dbReference type="Pfam" id="PF03572">
    <property type="entry name" value="Peptidase_S41"/>
    <property type="match status" value="1"/>
</dbReference>
<protein>
    <submittedName>
        <fullName evidence="7">Carboxyl-terminal processing protease</fullName>
        <ecNumber evidence="7">3.4.21.102</ecNumber>
    </submittedName>
</protein>
<evidence type="ECO:0000259" key="6">
    <source>
        <dbReference type="PROSITE" id="PS50106"/>
    </source>
</evidence>
<gene>
    <name evidence="7" type="ORF">FHS56_002326</name>
</gene>
<dbReference type="SUPFAM" id="SSF52096">
    <property type="entry name" value="ClpP/crotonase"/>
    <property type="match status" value="1"/>
</dbReference>
<organism evidence="7 8">
    <name type="scientific">Thermonema lapsum</name>
    <dbReference type="NCBI Taxonomy" id="28195"/>
    <lineage>
        <taxon>Bacteria</taxon>
        <taxon>Pseudomonadati</taxon>
        <taxon>Bacteroidota</taxon>
        <taxon>Cytophagia</taxon>
        <taxon>Cytophagales</taxon>
        <taxon>Thermonemataceae</taxon>
        <taxon>Thermonema</taxon>
    </lineage>
</organism>
<evidence type="ECO:0000256" key="3">
    <source>
        <dbReference type="ARBA" id="ARBA00022801"/>
    </source>
</evidence>
<dbReference type="InterPro" id="IPR001478">
    <property type="entry name" value="PDZ"/>
</dbReference>
<feature type="domain" description="PDZ" evidence="6">
    <location>
        <begin position="90"/>
        <end position="144"/>
    </location>
</feature>
<dbReference type="Gene3D" id="3.30.750.44">
    <property type="match status" value="1"/>
</dbReference>
<comment type="similarity">
    <text evidence="1 5">Belongs to the peptidase S41A family.</text>
</comment>
<dbReference type="GO" id="GO:0004252">
    <property type="term" value="F:serine-type endopeptidase activity"/>
    <property type="evidence" value="ECO:0007669"/>
    <property type="project" value="UniProtKB-EC"/>
</dbReference>
<dbReference type="GO" id="GO:0030288">
    <property type="term" value="C:outer membrane-bounded periplasmic space"/>
    <property type="evidence" value="ECO:0007669"/>
    <property type="project" value="TreeGrafter"/>
</dbReference>
<dbReference type="CDD" id="cd07560">
    <property type="entry name" value="Peptidase_S41_CPP"/>
    <property type="match status" value="1"/>
</dbReference>
<evidence type="ECO:0000256" key="2">
    <source>
        <dbReference type="ARBA" id="ARBA00022670"/>
    </source>
</evidence>
<dbReference type="NCBIfam" id="TIGR00225">
    <property type="entry name" value="prc"/>
    <property type="match status" value="1"/>
</dbReference>
<dbReference type="Gene3D" id="2.30.42.10">
    <property type="match status" value="1"/>
</dbReference>
<dbReference type="GO" id="GO:0007165">
    <property type="term" value="P:signal transduction"/>
    <property type="evidence" value="ECO:0007669"/>
    <property type="project" value="TreeGrafter"/>
</dbReference>
<dbReference type="SMART" id="SM00245">
    <property type="entry name" value="TSPc"/>
    <property type="match status" value="1"/>
</dbReference>
<dbReference type="RefSeq" id="WP_243844219.1">
    <property type="nucleotide sequence ID" value="NZ_JAASRN010000007.1"/>
</dbReference>
<dbReference type="FunFam" id="3.90.226.10:FF:000029">
    <property type="entry name" value="Peptidase, S41 family"/>
    <property type="match status" value="1"/>
</dbReference>
<dbReference type="CDD" id="cd06782">
    <property type="entry name" value="cpPDZ_CPP-like"/>
    <property type="match status" value="1"/>
</dbReference>
<dbReference type="EC" id="3.4.21.102" evidence="7"/>
<keyword evidence="2 5" id="KW-0645">Protease</keyword>
<dbReference type="EMBL" id="JAASRN010000007">
    <property type="protein sequence ID" value="NIK74793.1"/>
    <property type="molecule type" value="Genomic_DNA"/>
</dbReference>
<dbReference type="InterPro" id="IPR005151">
    <property type="entry name" value="Tail-specific_protease"/>
</dbReference>
<comment type="caution">
    <text evidence="7">The sequence shown here is derived from an EMBL/GenBank/DDBJ whole genome shotgun (WGS) entry which is preliminary data.</text>
</comment>
<sequence>MMKSTAAIPVIIALSVSLGILIGATFFHAQGENTPRKRYPKIEEVLSYIDLYYVDEVNIDELTDYSIEKLLEKLDPHSAYIPAEETELVNADLEGAFEGIGIEYMLLNDTIEVVTPLTGGPAEQVGLLAGDKIIRINGENVAGIGIDHLGVFKRLRGKKGTQVTVEVKRQGIDRLLSFTIIRDRINTQSVYAFMLDKHTGYIKISNFAANTHHEFQEALKELKRKGMKQLILDLRDNPGGYLDRATDIADEFLPNDYLIVYTDGRGTRFDSKIKATNRGLFEKDKLVVLVNEGSASASEIVAGALQDNDRAWVIGRRTFGKGLVQMPIDLKDGSELRLTISRYYTPSGRCIQKPYDGNKAHYEEELWKRYESGELLRPDSVHFADSLKFKTRKGRIVYGGGGIMPDFFVPVDTGALARLKSEVYASGVLQEFAIRHAPQINKKSYTAISFQEQWQLPDSLWQSLLSSLSQKGIDTTLLNNNSAKASLSHELKALIARQLWGYEAFYYILYQEDPFVKKAIEILHMPE</sequence>
<dbReference type="InterPro" id="IPR041489">
    <property type="entry name" value="PDZ_6"/>
</dbReference>
<dbReference type="InterPro" id="IPR036034">
    <property type="entry name" value="PDZ_sf"/>
</dbReference>
<reference evidence="7 8" key="1">
    <citation type="submission" date="2020-03" db="EMBL/GenBank/DDBJ databases">
        <title>Genomic Encyclopedia of Type Strains, Phase IV (KMG-IV): sequencing the most valuable type-strain genomes for metagenomic binning, comparative biology and taxonomic classification.</title>
        <authorList>
            <person name="Goeker M."/>
        </authorList>
    </citation>
    <scope>NUCLEOTIDE SEQUENCE [LARGE SCALE GENOMIC DNA]</scope>
    <source>
        <strain evidence="7 8">DSM 5718</strain>
    </source>
</reference>
<evidence type="ECO:0000256" key="4">
    <source>
        <dbReference type="ARBA" id="ARBA00022825"/>
    </source>
</evidence>
<dbReference type="InterPro" id="IPR029045">
    <property type="entry name" value="ClpP/crotonase-like_dom_sf"/>
</dbReference>
<accession>A0A846MT94</accession>
<proteinExistence type="inferred from homology"/>
<dbReference type="InterPro" id="IPR004447">
    <property type="entry name" value="Peptidase_S41A"/>
</dbReference>
<evidence type="ECO:0000313" key="7">
    <source>
        <dbReference type="EMBL" id="NIK74793.1"/>
    </source>
</evidence>
<dbReference type="PANTHER" id="PTHR32060">
    <property type="entry name" value="TAIL-SPECIFIC PROTEASE"/>
    <property type="match status" value="1"/>
</dbReference>
<evidence type="ECO:0000256" key="5">
    <source>
        <dbReference type="RuleBase" id="RU004404"/>
    </source>
</evidence>
<keyword evidence="4 5" id="KW-0720">Serine protease</keyword>
<evidence type="ECO:0000256" key="1">
    <source>
        <dbReference type="ARBA" id="ARBA00009179"/>
    </source>
</evidence>
<dbReference type="Pfam" id="PF17820">
    <property type="entry name" value="PDZ_6"/>
    <property type="match status" value="1"/>
</dbReference>